<dbReference type="RefSeq" id="WP_152948340.1">
    <property type="nucleotide sequence ID" value="NZ_WHYR01000076.1"/>
</dbReference>
<dbReference type="PANTHER" id="PTHR13748:SF62">
    <property type="entry name" value="COBW DOMAIN-CONTAINING PROTEIN"/>
    <property type="match status" value="1"/>
</dbReference>
<gene>
    <name evidence="7" type="ORF">GFC01_16820</name>
</gene>
<evidence type="ECO:0000259" key="6">
    <source>
        <dbReference type="SMART" id="SM00833"/>
    </source>
</evidence>
<dbReference type="InterPro" id="IPR036627">
    <property type="entry name" value="CobW-likC_sf"/>
</dbReference>
<keyword evidence="3" id="KW-0143">Chaperone</keyword>
<dbReference type="CDD" id="cd03112">
    <property type="entry name" value="CobW-like"/>
    <property type="match status" value="1"/>
</dbReference>
<evidence type="ECO:0000256" key="5">
    <source>
        <dbReference type="ARBA" id="ARBA00049117"/>
    </source>
</evidence>
<dbReference type="GO" id="GO:0016787">
    <property type="term" value="F:hydrolase activity"/>
    <property type="evidence" value="ECO:0007669"/>
    <property type="project" value="UniProtKB-KW"/>
</dbReference>
<keyword evidence="1" id="KW-0547">Nucleotide-binding</keyword>
<evidence type="ECO:0000313" key="7">
    <source>
        <dbReference type="EMBL" id="MQL53888.1"/>
    </source>
</evidence>
<dbReference type="OrthoDB" id="9808822at2"/>
<keyword evidence="2" id="KW-0378">Hydrolase</keyword>
<proteinExistence type="inferred from homology"/>
<comment type="caution">
    <text evidence="7">The sequence shown here is derived from an EMBL/GenBank/DDBJ whole genome shotgun (WGS) entry which is preliminary data.</text>
</comment>
<dbReference type="SUPFAM" id="SSF90002">
    <property type="entry name" value="Hypothetical protein YjiA, C-terminal domain"/>
    <property type="match status" value="1"/>
</dbReference>
<dbReference type="Gene3D" id="3.30.1220.10">
    <property type="entry name" value="CobW-like, C-terminal domain"/>
    <property type="match status" value="1"/>
</dbReference>
<protein>
    <recommendedName>
        <fullName evidence="6">CobW C-terminal domain-containing protein</fullName>
    </recommendedName>
</protein>
<dbReference type="InterPro" id="IPR027417">
    <property type="entry name" value="P-loop_NTPase"/>
</dbReference>
<dbReference type="Pfam" id="PF02492">
    <property type="entry name" value="cobW"/>
    <property type="match status" value="1"/>
</dbReference>
<dbReference type="SUPFAM" id="SSF52540">
    <property type="entry name" value="P-loop containing nucleoside triphosphate hydrolases"/>
    <property type="match status" value="1"/>
</dbReference>
<dbReference type="EMBL" id="WHYR01000076">
    <property type="protein sequence ID" value="MQL53888.1"/>
    <property type="molecule type" value="Genomic_DNA"/>
</dbReference>
<accession>A0A6N7IXJ8</accession>
<comment type="catalytic activity">
    <reaction evidence="5">
        <text>GTP + H2O = GDP + phosphate + H(+)</text>
        <dbReference type="Rhea" id="RHEA:19669"/>
        <dbReference type="ChEBI" id="CHEBI:15377"/>
        <dbReference type="ChEBI" id="CHEBI:15378"/>
        <dbReference type="ChEBI" id="CHEBI:37565"/>
        <dbReference type="ChEBI" id="CHEBI:43474"/>
        <dbReference type="ChEBI" id="CHEBI:58189"/>
    </reaction>
    <physiologicalReaction direction="left-to-right" evidence="5">
        <dbReference type="Rhea" id="RHEA:19670"/>
    </physiologicalReaction>
</comment>
<sequence length="296" mass="32890">MKIRIVSGFLGAGKTTCICNMLERREGLTGVLVNEFGDIGIDAELIQRGEAVDMVELPSGCICCTLRNDLVQAVEEIKARVNPERLIIEPSGLAVPSGILEALEPIKEKLGLEIEAIIGIVDADGFLPNLESGLFGDFYTDQLANSDIILVNKVDLVPPETLQQVEEKIREYNQSAVILHTVNCRAELPELATHDGIDYLHLHFDHEFDSLALTPEGSYRRDDIEQILRDADEGKFGHIYRAKGIFETAEGYYNFDLVHGQVNFKKLKGGSGNKFIFIGKDFDKKTVEERLAQAKI</sequence>
<dbReference type="Proteomes" id="UP000441717">
    <property type="component" value="Unassembled WGS sequence"/>
</dbReference>
<evidence type="ECO:0000256" key="1">
    <source>
        <dbReference type="ARBA" id="ARBA00022741"/>
    </source>
</evidence>
<evidence type="ECO:0000313" key="8">
    <source>
        <dbReference type="Proteomes" id="UP000441717"/>
    </source>
</evidence>
<evidence type="ECO:0000256" key="2">
    <source>
        <dbReference type="ARBA" id="ARBA00022801"/>
    </source>
</evidence>
<organism evidence="7 8">
    <name type="scientific">Desulfofundulus thermobenzoicus</name>
    <dbReference type="NCBI Taxonomy" id="29376"/>
    <lineage>
        <taxon>Bacteria</taxon>
        <taxon>Bacillati</taxon>
        <taxon>Bacillota</taxon>
        <taxon>Clostridia</taxon>
        <taxon>Eubacteriales</taxon>
        <taxon>Peptococcaceae</taxon>
        <taxon>Desulfofundulus</taxon>
    </lineage>
</organism>
<evidence type="ECO:0000256" key="4">
    <source>
        <dbReference type="ARBA" id="ARBA00034320"/>
    </source>
</evidence>
<dbReference type="InterPro" id="IPR051316">
    <property type="entry name" value="Zinc-reg_GTPase_activator"/>
</dbReference>
<comment type="similarity">
    <text evidence="4">Belongs to the SIMIBI class G3E GTPase family. ZNG1 subfamily.</text>
</comment>
<dbReference type="AlphaFoldDB" id="A0A6N7IXJ8"/>
<dbReference type="GO" id="GO:0005737">
    <property type="term" value="C:cytoplasm"/>
    <property type="evidence" value="ECO:0007669"/>
    <property type="project" value="TreeGrafter"/>
</dbReference>
<dbReference type="SMART" id="SM00833">
    <property type="entry name" value="CobW_C"/>
    <property type="match status" value="1"/>
</dbReference>
<dbReference type="Gene3D" id="3.40.50.300">
    <property type="entry name" value="P-loop containing nucleotide triphosphate hydrolases"/>
    <property type="match status" value="1"/>
</dbReference>
<name>A0A6N7IXJ8_9FIRM</name>
<dbReference type="GO" id="GO:0000166">
    <property type="term" value="F:nucleotide binding"/>
    <property type="evidence" value="ECO:0007669"/>
    <property type="project" value="UniProtKB-KW"/>
</dbReference>
<dbReference type="Pfam" id="PF07683">
    <property type="entry name" value="CobW_C"/>
    <property type="match status" value="1"/>
</dbReference>
<dbReference type="PANTHER" id="PTHR13748">
    <property type="entry name" value="COBW-RELATED"/>
    <property type="match status" value="1"/>
</dbReference>
<reference evidence="7 8" key="1">
    <citation type="submission" date="2019-10" db="EMBL/GenBank/DDBJ databases">
        <title>Comparative genomics of sulfur disproportionating microorganisms.</title>
        <authorList>
            <person name="Ward L.M."/>
            <person name="Bertran E."/>
            <person name="Johnston D."/>
        </authorList>
    </citation>
    <scope>NUCLEOTIDE SEQUENCE [LARGE SCALE GENOMIC DNA]</scope>
    <source>
        <strain evidence="7 8">DSM 14055</strain>
    </source>
</reference>
<dbReference type="InterPro" id="IPR011629">
    <property type="entry name" value="CobW-like_C"/>
</dbReference>
<dbReference type="InterPro" id="IPR003495">
    <property type="entry name" value="CobW/HypB/UreG_nucleotide-bd"/>
</dbReference>
<keyword evidence="8" id="KW-1185">Reference proteome</keyword>
<evidence type="ECO:0000256" key="3">
    <source>
        <dbReference type="ARBA" id="ARBA00023186"/>
    </source>
</evidence>
<feature type="domain" description="CobW C-terminal" evidence="6">
    <location>
        <begin position="208"/>
        <end position="295"/>
    </location>
</feature>